<feature type="compositionally biased region" description="Basic and acidic residues" evidence="1">
    <location>
        <begin position="238"/>
        <end position="249"/>
    </location>
</feature>
<evidence type="ECO:0000313" key="4">
    <source>
        <dbReference type="Proteomes" id="UP001189429"/>
    </source>
</evidence>
<feature type="region of interest" description="Disordered" evidence="1">
    <location>
        <begin position="169"/>
        <end position="295"/>
    </location>
</feature>
<sequence>MGAGGSHAAAEMQQWMGERNIEFDIIPKGAHHKQQLAKYHMQFPDDSLKTALGMTASQRSGLRNVNGFSRAMLAFGAQPEIPGALSDENFGFAEQSALTRRARDCEIGERACYWRPRKDREMEKCHWHGPALVAAVEAKSNEDEVLHAGVAWLTHGRAMRRCSLGQLRPELASETRRGREAKPGDPRCPLSTTKNLQEMLKQTKGTFNFQDLREEGDKPEYDETVDDMGLPPTVAARAETDQEAGRPEDAAPATPAAEEQSPDSFMPDSPEEPPTAPVDAHAEAPAAASPASEPTRAYIEQLAKRSVEANDRLDGLPNKKARLTWKASEAKAEGAKFMEARLSPEEKKQFQETKWESLEVFRKNEGWGPINESEVDPAACCPLRFLLKWKLRDGQHVARARVLHQGVKHRGVVEGQLDNEAPTLSRLGRRAIMLWATVRQWKLFSADVKSAFLQADNVESRGLKLHATRTMETREILSQQVGLELGQLLKMIQPCFGDPRSPKLWHYLSDEVTNEIGFKNHWLEDCLLLSLRTAKASDDPLDICVIDGQHCVVDGLTGKHVDDFLGCGNNVNTEDDLHAPVDDPESFKARLALLNQKLNFGKWDFGHELTLTGGELEQNKYLHTVKPISIDKSTALKELTSSMTLTGQLQWPAAQGIIIAAATASFRAAATGNATVQDMIDANKDLRVLKANAGVGLYFSFDKQWSAMRIGAYSDVSWASWPDGSSQGSYHIFIGPAEELEAGTPAPIVAMEWASKKLQRLCRSSLSAEAQAAAPGVGSLVWVEIYVALSLRPDLTGDEAMTYFEQSPFITDAKCLHDASQSVTAGLGITEKRTAIEVRIVNEQMKEIDAIWRWVNTQQQLADGLTKLSSCQTLADILRRGVHALKYDPNFAAAKKLSKRQVELREQELEQAGDEHAGNTETTEQPKQRARRGHYGASGRRLAATLAAGAASGSQGRDARTLVDLGGGAWDLLTFLVFVIVLSPGIGLAIVYCMGRKVGARLPQRKMESPMDTVLQPRGGATSDEEEDEDAKGTDSASPKMGTSSEMTKTTMRSTIPGDAPTRGPTVTSATRRRPVTTAKQPDVYISTYGETHHLTSTCAGLRGAKNATRYEICRFCNEDGPPTSGK</sequence>
<feature type="compositionally biased region" description="Basic and acidic residues" evidence="1">
    <location>
        <begin position="211"/>
        <end position="221"/>
    </location>
</feature>
<keyword evidence="4" id="KW-1185">Reference proteome</keyword>
<evidence type="ECO:0000313" key="3">
    <source>
        <dbReference type="EMBL" id="CAK0905846.1"/>
    </source>
</evidence>
<accession>A0ABN9Y096</accession>
<gene>
    <name evidence="3" type="ORF">PCOR1329_LOCUS81403</name>
</gene>
<feature type="compositionally biased region" description="Polar residues" evidence="1">
    <location>
        <begin position="1035"/>
        <end position="1054"/>
    </location>
</feature>
<keyword evidence="2" id="KW-0472">Membrane</keyword>
<keyword evidence="2" id="KW-1133">Transmembrane helix</keyword>
<name>A0ABN9Y096_9DINO</name>
<evidence type="ECO:0008006" key="5">
    <source>
        <dbReference type="Google" id="ProtNLM"/>
    </source>
</evidence>
<evidence type="ECO:0000256" key="1">
    <source>
        <dbReference type="SAM" id="MobiDB-lite"/>
    </source>
</evidence>
<dbReference type="Proteomes" id="UP001189429">
    <property type="component" value="Unassembled WGS sequence"/>
</dbReference>
<feature type="compositionally biased region" description="Basic and acidic residues" evidence="1">
    <location>
        <begin position="908"/>
        <end position="918"/>
    </location>
</feature>
<protein>
    <recommendedName>
        <fullName evidence="5">Reverse transcriptase Ty1/copia-type domain-containing protein</fullName>
    </recommendedName>
</protein>
<reference evidence="3" key="1">
    <citation type="submission" date="2023-10" db="EMBL/GenBank/DDBJ databases">
        <authorList>
            <person name="Chen Y."/>
            <person name="Shah S."/>
            <person name="Dougan E. K."/>
            <person name="Thang M."/>
            <person name="Chan C."/>
        </authorList>
    </citation>
    <scope>NUCLEOTIDE SEQUENCE [LARGE SCALE GENOMIC DNA]</scope>
</reference>
<dbReference type="EMBL" id="CAUYUJ010021614">
    <property type="protein sequence ID" value="CAK0905846.1"/>
    <property type="molecule type" value="Genomic_DNA"/>
</dbReference>
<feature type="compositionally biased region" description="Low complexity" evidence="1">
    <location>
        <begin position="250"/>
        <end position="259"/>
    </location>
</feature>
<organism evidence="3 4">
    <name type="scientific">Prorocentrum cordatum</name>
    <dbReference type="NCBI Taxonomy" id="2364126"/>
    <lineage>
        <taxon>Eukaryota</taxon>
        <taxon>Sar</taxon>
        <taxon>Alveolata</taxon>
        <taxon>Dinophyceae</taxon>
        <taxon>Prorocentrales</taxon>
        <taxon>Prorocentraceae</taxon>
        <taxon>Prorocentrum</taxon>
    </lineage>
</organism>
<comment type="caution">
    <text evidence="3">The sequence shown here is derived from an EMBL/GenBank/DDBJ whole genome shotgun (WGS) entry which is preliminary data.</text>
</comment>
<keyword evidence="2" id="KW-0812">Transmembrane</keyword>
<feature type="region of interest" description="Disordered" evidence="1">
    <location>
        <begin position="1007"/>
        <end position="1081"/>
    </location>
</feature>
<proteinExistence type="predicted"/>
<feature type="compositionally biased region" description="Low complexity" evidence="1">
    <location>
        <begin position="277"/>
        <end position="295"/>
    </location>
</feature>
<feature type="region of interest" description="Disordered" evidence="1">
    <location>
        <begin position="908"/>
        <end position="936"/>
    </location>
</feature>
<feature type="compositionally biased region" description="Basic and acidic residues" evidence="1">
    <location>
        <begin position="171"/>
        <end position="185"/>
    </location>
</feature>
<evidence type="ECO:0000256" key="2">
    <source>
        <dbReference type="SAM" id="Phobius"/>
    </source>
</evidence>
<feature type="transmembrane region" description="Helical" evidence="2">
    <location>
        <begin position="972"/>
        <end position="995"/>
    </location>
</feature>